<dbReference type="SUPFAM" id="SSF103481">
    <property type="entry name" value="Multidrug resistance efflux transporter EmrE"/>
    <property type="match status" value="2"/>
</dbReference>
<accession>A0ABX5IY03</accession>
<keyword evidence="9" id="KW-1185">Reference proteome</keyword>
<gene>
    <name evidence="8" type="ORF">C6W88_14815</name>
</gene>
<feature type="transmembrane region" description="Helical" evidence="6">
    <location>
        <begin position="155"/>
        <end position="176"/>
    </location>
</feature>
<evidence type="ECO:0000313" key="9">
    <source>
        <dbReference type="Proteomes" id="UP000241895"/>
    </source>
</evidence>
<comment type="caution">
    <text evidence="8">The sequence shown here is derived from an EMBL/GenBank/DDBJ whole genome shotgun (WGS) entry which is preliminary data.</text>
</comment>
<dbReference type="PANTHER" id="PTHR32322:SF2">
    <property type="entry name" value="EAMA DOMAIN-CONTAINING PROTEIN"/>
    <property type="match status" value="1"/>
</dbReference>
<feature type="transmembrane region" description="Helical" evidence="6">
    <location>
        <begin position="71"/>
        <end position="89"/>
    </location>
</feature>
<dbReference type="EMBL" id="PXNS01000008">
    <property type="protein sequence ID" value="PTL93600.1"/>
    <property type="molecule type" value="Genomic_DNA"/>
</dbReference>
<keyword evidence="4 6" id="KW-1133">Transmembrane helix</keyword>
<evidence type="ECO:0000259" key="7">
    <source>
        <dbReference type="Pfam" id="PF00892"/>
    </source>
</evidence>
<feature type="transmembrane region" description="Helical" evidence="6">
    <location>
        <begin position="95"/>
        <end position="120"/>
    </location>
</feature>
<evidence type="ECO:0000256" key="3">
    <source>
        <dbReference type="ARBA" id="ARBA00022692"/>
    </source>
</evidence>
<keyword evidence="5 6" id="KW-0472">Membrane</keyword>
<evidence type="ECO:0000256" key="4">
    <source>
        <dbReference type="ARBA" id="ARBA00022989"/>
    </source>
</evidence>
<evidence type="ECO:0000256" key="6">
    <source>
        <dbReference type="SAM" id="Phobius"/>
    </source>
</evidence>
<dbReference type="InterPro" id="IPR000620">
    <property type="entry name" value="EamA_dom"/>
</dbReference>
<comment type="similarity">
    <text evidence="2">Belongs to the EamA transporter family.</text>
</comment>
<feature type="transmembrane region" description="Helical" evidence="6">
    <location>
        <begin position="188"/>
        <end position="208"/>
    </location>
</feature>
<evidence type="ECO:0000313" key="8">
    <source>
        <dbReference type="EMBL" id="PTL93600.1"/>
    </source>
</evidence>
<organism evidence="8 9">
    <name type="scientific">Halomonas litopenaei</name>
    <dbReference type="NCBI Taxonomy" id="2109328"/>
    <lineage>
        <taxon>Bacteria</taxon>
        <taxon>Pseudomonadati</taxon>
        <taxon>Pseudomonadota</taxon>
        <taxon>Gammaproteobacteria</taxon>
        <taxon>Oceanospirillales</taxon>
        <taxon>Halomonadaceae</taxon>
        <taxon>Halomonas</taxon>
    </lineage>
</organism>
<comment type="subcellular location">
    <subcellularLocation>
        <location evidence="1">Membrane</location>
        <topology evidence="1">Multi-pass membrane protein</topology>
    </subcellularLocation>
</comment>
<name>A0ABX5IY03_9GAMM</name>
<evidence type="ECO:0000256" key="5">
    <source>
        <dbReference type="ARBA" id="ARBA00023136"/>
    </source>
</evidence>
<feature type="domain" description="EamA" evidence="7">
    <location>
        <begin position="158"/>
        <end position="292"/>
    </location>
</feature>
<proteinExistence type="inferred from homology"/>
<evidence type="ECO:0000256" key="1">
    <source>
        <dbReference type="ARBA" id="ARBA00004141"/>
    </source>
</evidence>
<feature type="domain" description="EamA" evidence="7">
    <location>
        <begin position="10"/>
        <end position="144"/>
    </location>
</feature>
<feature type="transmembrane region" description="Helical" evidence="6">
    <location>
        <begin position="220"/>
        <end position="243"/>
    </location>
</feature>
<feature type="transmembrane region" description="Helical" evidence="6">
    <location>
        <begin position="277"/>
        <end position="293"/>
    </location>
</feature>
<feature type="transmembrane region" description="Helical" evidence="6">
    <location>
        <begin position="39"/>
        <end position="59"/>
    </location>
</feature>
<dbReference type="InterPro" id="IPR050638">
    <property type="entry name" value="AA-Vitamin_Transporters"/>
</dbReference>
<sequence length="299" mass="31715">MTDRTRLAASAYLAFIALGVIWGSNFVFMKWASEWITSSQVALLRVGFGFLPILIVGLVTRSLHWSHLRHLHHFVVMALLATVIYYVAFAQGTALLLSSLAGMLSGAIPLFTFVAAWLFLRSEPLNPRSIGGTLLGFFGILLIASPWGMSVNEVSPAGVGYMVLGSASVGLSFVYARRFVSPLGLPPLALATYQTGLALLVLLLGVDLGGVSTLFDHPRAAWAMAVGLGLLGTGVAYVLYYFIVDRLGAVVASGVTYLPPVVALMIGVLLVGEPVRALDLVAMVAILAGVGLLQSGRRQ</sequence>
<dbReference type="PANTHER" id="PTHR32322">
    <property type="entry name" value="INNER MEMBRANE TRANSPORTER"/>
    <property type="match status" value="1"/>
</dbReference>
<reference evidence="8 9" key="1">
    <citation type="submission" date="2018-03" db="EMBL/GenBank/DDBJ databases">
        <authorList>
            <person name="Zhou J."/>
            <person name="Li X."/>
            <person name="Xue M."/>
            <person name="Yin J."/>
        </authorList>
    </citation>
    <scope>NUCLEOTIDE SEQUENCE [LARGE SCALE GENOMIC DNA]</scope>
    <source>
        <strain evidence="8 9">SYSU ZJ2214</strain>
    </source>
</reference>
<dbReference type="InterPro" id="IPR037185">
    <property type="entry name" value="EmrE-like"/>
</dbReference>
<keyword evidence="3 6" id="KW-0812">Transmembrane</keyword>
<protein>
    <submittedName>
        <fullName evidence="8">EamA family transporter</fullName>
    </submittedName>
</protein>
<feature type="transmembrane region" description="Helical" evidence="6">
    <location>
        <begin position="250"/>
        <end position="271"/>
    </location>
</feature>
<dbReference type="Pfam" id="PF00892">
    <property type="entry name" value="EamA"/>
    <property type="match status" value="2"/>
</dbReference>
<dbReference type="Proteomes" id="UP000241895">
    <property type="component" value="Unassembled WGS sequence"/>
</dbReference>
<evidence type="ECO:0000256" key="2">
    <source>
        <dbReference type="ARBA" id="ARBA00007362"/>
    </source>
</evidence>
<feature type="transmembrane region" description="Helical" evidence="6">
    <location>
        <begin position="132"/>
        <end position="149"/>
    </location>
</feature>